<name>A0A3B0X5N2_9ZZZZ</name>
<gene>
    <name evidence="2" type="ORF">MNBD_GAMMA05-598</name>
</gene>
<dbReference type="PANTHER" id="PTHR43861">
    <property type="entry name" value="TRANS-ACONITATE 2-METHYLTRANSFERASE-RELATED"/>
    <property type="match status" value="1"/>
</dbReference>
<dbReference type="InterPro" id="IPR029063">
    <property type="entry name" value="SAM-dependent_MTases_sf"/>
</dbReference>
<dbReference type="CDD" id="cd02440">
    <property type="entry name" value="AdoMet_MTases"/>
    <property type="match status" value="1"/>
</dbReference>
<dbReference type="GO" id="GO:0032259">
    <property type="term" value="P:methylation"/>
    <property type="evidence" value="ECO:0007669"/>
    <property type="project" value="UniProtKB-KW"/>
</dbReference>
<dbReference type="EC" id="2.1.1.64" evidence="2"/>
<accession>A0A3B0X5N2</accession>
<dbReference type="GO" id="GO:0061542">
    <property type="term" value="F:3-demethylubiquinol 3-O-methyltransferase activity"/>
    <property type="evidence" value="ECO:0007669"/>
    <property type="project" value="UniProtKB-EC"/>
</dbReference>
<dbReference type="Gene3D" id="3.40.50.150">
    <property type="entry name" value="Vaccinia Virus protein VP39"/>
    <property type="match status" value="1"/>
</dbReference>
<keyword evidence="2" id="KW-0808">Transferase</keyword>
<keyword evidence="2" id="KW-0830">Ubiquinone</keyword>
<keyword evidence="2" id="KW-0489">Methyltransferase</keyword>
<dbReference type="EMBL" id="UOFE01000024">
    <property type="protein sequence ID" value="VAW52046.1"/>
    <property type="molecule type" value="Genomic_DNA"/>
</dbReference>
<evidence type="ECO:0000313" key="2">
    <source>
        <dbReference type="EMBL" id="VAW52046.1"/>
    </source>
</evidence>
<dbReference type="SUPFAM" id="SSF53335">
    <property type="entry name" value="S-adenosyl-L-methionine-dependent methyltransferases"/>
    <property type="match status" value="1"/>
</dbReference>
<organism evidence="2">
    <name type="scientific">hydrothermal vent metagenome</name>
    <dbReference type="NCBI Taxonomy" id="652676"/>
    <lineage>
        <taxon>unclassified sequences</taxon>
        <taxon>metagenomes</taxon>
        <taxon>ecological metagenomes</taxon>
    </lineage>
</organism>
<evidence type="ECO:0000259" key="1">
    <source>
        <dbReference type="Pfam" id="PF13847"/>
    </source>
</evidence>
<protein>
    <submittedName>
        <fullName evidence="2">3-demethylubiquinone-9 3-methyltransferase</fullName>
        <ecNumber evidence="2">2.1.1.64</ecNumber>
    </submittedName>
</protein>
<sequence>MQDDDIRAHVQQQYERYPYPPPNDNLEAFKTGAGFASGCPWNNFHWYWPFKDRTQNLDILVAGCGSSQAAKIAFFVPDARVTAIDLSSDSIAHTQHILDKYHITNVVLHQMAIEEIGKLRQKYDLIISTGVLHHLPDPNTGLQALQQCLKPDGSMYLMVYGRYGRDGVYYIQEIMRQMGLTYENVTDQDINEIRQFVNQLPGTHPQRSKQAFFPLQDRNEIVDLFLHPQDRPYSTDEILEWLDGSGLKLQSFLLRAQYMPEYSGLRQSSFYQRICKLPDHQQWAITELYRAATNMHFFTACHRDRDEASYRIDFESSNWCNLIPTLNPTVQVDNNNLPAGCVSRLYTPTHRFPEIHRNITAIEATLFNLVDGKRTIGEAMTTAAQRQLTTQEANQLRKFYADMYDLEYLWFRGSTS</sequence>
<proteinExistence type="predicted"/>
<feature type="domain" description="Methyltransferase" evidence="1">
    <location>
        <begin position="56"/>
        <end position="156"/>
    </location>
</feature>
<dbReference type="InterPro" id="IPR025714">
    <property type="entry name" value="Methyltranfer_dom"/>
</dbReference>
<dbReference type="AlphaFoldDB" id="A0A3B0X5N2"/>
<reference evidence="2" key="1">
    <citation type="submission" date="2018-06" db="EMBL/GenBank/DDBJ databases">
        <authorList>
            <person name="Zhirakovskaya E."/>
        </authorList>
    </citation>
    <scope>NUCLEOTIDE SEQUENCE</scope>
</reference>
<dbReference type="Pfam" id="PF13847">
    <property type="entry name" value="Methyltransf_31"/>
    <property type="match status" value="1"/>
</dbReference>